<dbReference type="EMBL" id="JARJLG010000056">
    <property type="protein sequence ID" value="KAJ7758117.1"/>
    <property type="molecule type" value="Genomic_DNA"/>
</dbReference>
<dbReference type="AlphaFoldDB" id="A0AAD7J919"/>
<accession>A0AAD7J919</accession>
<feature type="compositionally biased region" description="Basic residues" evidence="4">
    <location>
        <begin position="1036"/>
        <end position="1045"/>
    </location>
</feature>
<organism evidence="5 6">
    <name type="scientific">Mycena maculata</name>
    <dbReference type="NCBI Taxonomy" id="230809"/>
    <lineage>
        <taxon>Eukaryota</taxon>
        <taxon>Fungi</taxon>
        <taxon>Dikarya</taxon>
        <taxon>Basidiomycota</taxon>
        <taxon>Agaricomycotina</taxon>
        <taxon>Agaricomycetes</taxon>
        <taxon>Agaricomycetidae</taxon>
        <taxon>Agaricales</taxon>
        <taxon>Marasmiineae</taxon>
        <taxon>Mycenaceae</taxon>
        <taxon>Mycena</taxon>
    </lineage>
</organism>
<evidence type="ECO:0000313" key="5">
    <source>
        <dbReference type="EMBL" id="KAJ7758117.1"/>
    </source>
</evidence>
<protein>
    <submittedName>
        <fullName evidence="5">RNA polymerase II-associated protein</fullName>
    </submittedName>
</protein>
<reference evidence="5" key="1">
    <citation type="submission" date="2023-03" db="EMBL/GenBank/DDBJ databases">
        <title>Massive genome expansion in bonnet fungi (Mycena s.s.) driven by repeated elements and novel gene families across ecological guilds.</title>
        <authorList>
            <consortium name="Lawrence Berkeley National Laboratory"/>
            <person name="Harder C.B."/>
            <person name="Miyauchi S."/>
            <person name="Viragh M."/>
            <person name="Kuo A."/>
            <person name="Thoen E."/>
            <person name="Andreopoulos B."/>
            <person name="Lu D."/>
            <person name="Skrede I."/>
            <person name="Drula E."/>
            <person name="Henrissat B."/>
            <person name="Morin E."/>
            <person name="Kohler A."/>
            <person name="Barry K."/>
            <person name="LaButti K."/>
            <person name="Morin E."/>
            <person name="Salamov A."/>
            <person name="Lipzen A."/>
            <person name="Mereny Z."/>
            <person name="Hegedus B."/>
            <person name="Baldrian P."/>
            <person name="Stursova M."/>
            <person name="Weitz H."/>
            <person name="Taylor A."/>
            <person name="Grigoriev I.V."/>
            <person name="Nagy L.G."/>
            <person name="Martin F."/>
            <person name="Kauserud H."/>
        </authorList>
    </citation>
    <scope>NUCLEOTIDE SEQUENCE</scope>
    <source>
        <strain evidence="5">CBHHK188m</strain>
    </source>
</reference>
<dbReference type="Gene3D" id="1.25.40.10">
    <property type="entry name" value="Tetratricopeptide repeat domain"/>
    <property type="match status" value="3"/>
</dbReference>
<evidence type="ECO:0000256" key="4">
    <source>
        <dbReference type="SAM" id="MobiDB-lite"/>
    </source>
</evidence>
<comment type="caution">
    <text evidence="5">The sequence shown here is derived from an EMBL/GenBank/DDBJ whole genome shotgun (WGS) entry which is preliminary data.</text>
</comment>
<dbReference type="Pfam" id="PF13181">
    <property type="entry name" value="TPR_8"/>
    <property type="match status" value="1"/>
</dbReference>
<feature type="compositionally biased region" description="Basic and acidic residues" evidence="4">
    <location>
        <begin position="970"/>
        <end position="984"/>
    </location>
</feature>
<name>A0AAD7J919_9AGAR</name>
<dbReference type="GO" id="GO:0006368">
    <property type="term" value="P:transcription elongation by RNA polymerase II"/>
    <property type="evidence" value="ECO:0007669"/>
    <property type="project" value="TreeGrafter"/>
</dbReference>
<sequence length="1077" mass="120584">MEGAPRFSGRTIDIELGGQEIITIDLDVLDPVDEVLDLLSDPQCKAKAWVWTVVATEFWRRGSLEAAEKVASTAIPVFTEFARGAALGPIYSLLANIKIAHASKAPKVILPDARQDIMKDQKTKADYYKEAASFLNSGAGVGYNEHLAFLTRGIHQLATRGMTDAMATFNGVLEEKPTNLIALIGKGRIQYAQRNFPEALKTFRRVLELNPRCLPDPRIGIGLCLWALGHKDKAKAAWQRSLAINPNEWPAQLLLGLESINASKNDTSSEAERTKLYTTGTRMIERAFKANQKSAAAANALCELFLRKGSHDRALKLAERTIQFADTLAVLTEGYIRAGRVSHAEGSLLQATKYYSAATEGQPKHVVGAIGLAQMQMQNDEMAAAIHTLDTLLQPPNPQSSLEATVTLASLRAYPRPGVSSSDVAQERSKARELFDRVSKVLEVEDARANGHGPSRVSRNIGNDMDMHAEIARLWQGENLDRVSKSLKEALRISEASGQTDPRLLNNLGALAQFDGHLAQARELYEAALTSTTTLSSDIAEAMSTSILYNLARVYEEEGRDDLAKDAYEKLLLRHPEYVDAKIRQAQMLANLNRHNDAHDLLKQALAAQGSNLNVRAFYTYFLVQANLSKIAKEFVYTTLKDHDKHDVYSLCASGWIMYHQSRESRDTTPKGTEERRRGFQRTAEFYEKALQLDPLCAFAAQGLAIVTAEDALGTLSGAPPTASSADEAQKRLKNAREALDVFAKVRESINDGSVYFNMGHCYYACDEFDRAIESYETASTRFYAGHNVPVLLCLCRSWYAKATKDQSFAAMSTALRYAQMALHIQPNDKAVMYNIAMIQQKSVEMLFGLPTTKRTLKDLKRSIEHATNAQKLFASLATDKAPLVPYNRDLADQRRRYGDIMLRKSEEHLATQKQYEAEVQAKLDTARQKRQEEQERQKALERERQEELRKEAEKLAEERKLAREQALEWTREVKMDSDDEKERKPKKARKQKADGSGDEAEPKKKRRSKLKRGGDQEDGAGEPAVFSDDEEVERPKKRVTKKRVIRDDDDEEAVGPRKKQFKSKEMLSDTDDEEMS</sequence>
<feature type="region of interest" description="Disordered" evidence="4">
    <location>
        <begin position="970"/>
        <end position="1077"/>
    </location>
</feature>
<evidence type="ECO:0000256" key="1">
    <source>
        <dbReference type="ARBA" id="ARBA00022737"/>
    </source>
</evidence>
<keyword evidence="6" id="KW-1185">Reference proteome</keyword>
<dbReference type="PROSITE" id="PS50005">
    <property type="entry name" value="TPR"/>
    <property type="match status" value="2"/>
</dbReference>
<dbReference type="InterPro" id="IPR019734">
    <property type="entry name" value="TPR_rpt"/>
</dbReference>
<dbReference type="InterPro" id="IPR031101">
    <property type="entry name" value="Ctr9"/>
</dbReference>
<dbReference type="InterPro" id="IPR011990">
    <property type="entry name" value="TPR-like_helical_dom_sf"/>
</dbReference>
<evidence type="ECO:0000256" key="2">
    <source>
        <dbReference type="ARBA" id="ARBA00022803"/>
    </source>
</evidence>
<dbReference type="GO" id="GO:0000993">
    <property type="term" value="F:RNA polymerase II complex binding"/>
    <property type="evidence" value="ECO:0007669"/>
    <property type="project" value="TreeGrafter"/>
</dbReference>
<dbReference type="GO" id="GO:0016593">
    <property type="term" value="C:Cdc73/Paf1 complex"/>
    <property type="evidence" value="ECO:0007669"/>
    <property type="project" value="TreeGrafter"/>
</dbReference>
<dbReference type="Pfam" id="PF13174">
    <property type="entry name" value="TPR_6"/>
    <property type="match status" value="1"/>
</dbReference>
<evidence type="ECO:0000313" key="6">
    <source>
        <dbReference type="Proteomes" id="UP001215280"/>
    </source>
</evidence>
<keyword evidence="2 3" id="KW-0802">TPR repeat</keyword>
<proteinExistence type="predicted"/>
<feature type="repeat" description="TPR" evidence="3">
    <location>
        <begin position="180"/>
        <end position="213"/>
    </location>
</feature>
<feature type="repeat" description="TPR" evidence="3">
    <location>
        <begin position="545"/>
        <end position="578"/>
    </location>
</feature>
<dbReference type="PANTHER" id="PTHR14027">
    <property type="entry name" value="RNA POLYMERASE-ASSOCIATED PROTEIN CTR9"/>
    <property type="match status" value="1"/>
</dbReference>
<dbReference type="Proteomes" id="UP001215280">
    <property type="component" value="Unassembled WGS sequence"/>
</dbReference>
<dbReference type="SMART" id="SM00028">
    <property type="entry name" value="TPR"/>
    <property type="match status" value="9"/>
</dbReference>
<evidence type="ECO:0000256" key="3">
    <source>
        <dbReference type="PROSITE-ProRule" id="PRU00339"/>
    </source>
</evidence>
<dbReference type="GO" id="GO:0006355">
    <property type="term" value="P:regulation of DNA-templated transcription"/>
    <property type="evidence" value="ECO:0007669"/>
    <property type="project" value="InterPro"/>
</dbReference>
<keyword evidence="1" id="KW-0677">Repeat</keyword>
<dbReference type="PANTHER" id="PTHR14027:SF2">
    <property type="entry name" value="RNA POLYMERASE-ASSOCIATED PROTEIN CTR9 HOMOLOG"/>
    <property type="match status" value="1"/>
</dbReference>
<dbReference type="SUPFAM" id="SSF48452">
    <property type="entry name" value="TPR-like"/>
    <property type="match status" value="2"/>
</dbReference>
<dbReference type="Pfam" id="PF13432">
    <property type="entry name" value="TPR_16"/>
    <property type="match status" value="1"/>
</dbReference>
<dbReference type="CDD" id="cd22265">
    <property type="entry name" value="UDM1_RNF168"/>
    <property type="match status" value="1"/>
</dbReference>
<gene>
    <name evidence="5" type="ORF">DFH07DRAFT_818730</name>
</gene>